<evidence type="ECO:0008006" key="3">
    <source>
        <dbReference type="Google" id="ProtNLM"/>
    </source>
</evidence>
<accession>A0A3S4RRM3</accession>
<keyword evidence="2" id="KW-1185">Reference proteome</keyword>
<protein>
    <recommendedName>
        <fullName evidence="3">Aminoglycoside phosphotransferase domain-containing protein</fullName>
    </recommendedName>
</protein>
<proteinExistence type="predicted"/>
<reference evidence="1 2" key="1">
    <citation type="submission" date="2018-12" db="EMBL/GenBank/DDBJ databases">
        <authorList>
            <consortium name="Pathogen Informatics"/>
        </authorList>
    </citation>
    <scope>NUCLEOTIDE SEQUENCE [LARGE SCALE GENOMIC DNA]</scope>
    <source>
        <strain evidence="1 2">NCTC10485</strain>
    </source>
</reference>
<dbReference type="Proteomes" id="UP000282551">
    <property type="component" value="Chromosome"/>
</dbReference>
<sequence length="425" mass="46564">MDEPRWVPGDFFGLPIPADAAALRTDPVSFLDDAFHRFGSLSPDNHVTAVTQFEECAGGSTGRKLLLSLSYARPEPGLPTELFVKFSRDFDNPRRDRGRTQMAREVRFAVLARGDFPISIPTATFADYHGASGTGVLITERIPYGTPPVEPHYDKCLDYRMPDPLGHYEALLTAVARVAGAQRAGRLDTGFADGFEFDPDLVNVGQPIGYSPSQLHDRVAAYAQFAAALPGLVPQRLREAEFVERMHREVEGIAAAADSVGKELNSVDDHVALCHWNANVDNAWFWRSAAGLQCGLLDWGCVSEMNVAMALWGALCSAETSLWECHLEHLLAHFADEFEAAGGPRLDAGEIRRQLVSYALVMGLTWLLDAPGYLRALVPDLDTVADRYDPRISDNEAARAQLLMLTNFLHLWQSGDSADVPGAAV</sequence>
<dbReference type="AlphaFoldDB" id="A0A3S4RRM3"/>
<dbReference type="SUPFAM" id="SSF56112">
    <property type="entry name" value="Protein kinase-like (PK-like)"/>
    <property type="match status" value="1"/>
</dbReference>
<dbReference type="RefSeq" id="WP_235666395.1">
    <property type="nucleotide sequence ID" value="NZ_AP022604.1"/>
</dbReference>
<dbReference type="InterPro" id="IPR011009">
    <property type="entry name" value="Kinase-like_dom_sf"/>
</dbReference>
<dbReference type="EMBL" id="LR134355">
    <property type="protein sequence ID" value="VEG47135.1"/>
    <property type="molecule type" value="Genomic_DNA"/>
</dbReference>
<organism evidence="1 2">
    <name type="scientific">Mycolicibacterium chitae</name>
    <name type="common">Mycobacterium chitae</name>
    <dbReference type="NCBI Taxonomy" id="1792"/>
    <lineage>
        <taxon>Bacteria</taxon>
        <taxon>Bacillati</taxon>
        <taxon>Actinomycetota</taxon>
        <taxon>Actinomycetes</taxon>
        <taxon>Mycobacteriales</taxon>
        <taxon>Mycobacteriaceae</taxon>
        <taxon>Mycolicibacterium</taxon>
    </lineage>
</organism>
<name>A0A3S4RRM3_MYCCI</name>
<evidence type="ECO:0000313" key="1">
    <source>
        <dbReference type="EMBL" id="VEG47135.1"/>
    </source>
</evidence>
<gene>
    <name evidence="1" type="ORF">NCTC10485_01449</name>
</gene>
<evidence type="ECO:0000313" key="2">
    <source>
        <dbReference type="Proteomes" id="UP000282551"/>
    </source>
</evidence>